<dbReference type="EMBL" id="JAAEAM010000068">
    <property type="protein sequence ID" value="NDV77235.1"/>
    <property type="molecule type" value="Genomic_DNA"/>
</dbReference>
<comment type="caution">
    <text evidence="1">The sequence shown here is derived from an EMBL/GenBank/DDBJ whole genome shotgun (WGS) entry which is preliminary data.</text>
</comment>
<sequence>MTAENFVHIHAPEPVEETCQVNLCPTCERPRRMFVRYFEWYGATVTCAGCGEEWQDGYQSERPLMRGWRKQNTQYAIRNLARIGVKA</sequence>
<protein>
    <submittedName>
        <fullName evidence="1">Uncharacterized protein</fullName>
    </submittedName>
</protein>
<proteinExistence type="predicted"/>
<name>A0A6B2MP73_9BURK</name>
<accession>A0A6B2MP73</accession>
<organism evidence="1">
    <name type="scientific">Burkholderia cenocepacia</name>
    <dbReference type="NCBI Taxonomy" id="95486"/>
    <lineage>
        <taxon>Bacteria</taxon>
        <taxon>Pseudomonadati</taxon>
        <taxon>Pseudomonadota</taxon>
        <taxon>Betaproteobacteria</taxon>
        <taxon>Burkholderiales</taxon>
        <taxon>Burkholderiaceae</taxon>
        <taxon>Burkholderia</taxon>
        <taxon>Burkholderia cepacia complex</taxon>
    </lineage>
</organism>
<dbReference type="RefSeq" id="WP_163126316.1">
    <property type="nucleotide sequence ID" value="NZ_JAAEAM010000068.1"/>
</dbReference>
<reference evidence="1" key="1">
    <citation type="submission" date="2019-11" db="EMBL/GenBank/DDBJ databases">
        <title>Burkholderia cenocepacia CF.</title>
        <authorList>
            <person name="Vianna E.F."/>
            <person name="Marques E.A."/>
            <person name="Albano R.M."/>
            <person name="Leao R.S."/>
        </authorList>
    </citation>
    <scope>NUCLEOTIDE SEQUENCE</scope>
    <source>
        <strain evidence="1">MS-2140</strain>
    </source>
</reference>
<evidence type="ECO:0000313" key="1">
    <source>
        <dbReference type="EMBL" id="NDV77235.1"/>
    </source>
</evidence>
<gene>
    <name evidence="1" type="ORF">GFJ35_35105</name>
</gene>
<dbReference type="AlphaFoldDB" id="A0A6B2MP73"/>